<dbReference type="Pfam" id="PF00551">
    <property type="entry name" value="Formyl_trans_N"/>
    <property type="match status" value="1"/>
</dbReference>
<feature type="binding site" evidence="5">
    <location>
        <begin position="110"/>
        <end position="113"/>
    </location>
    <ligand>
        <name>(6S)-5,6,7,8-tetrahydrofolate</name>
        <dbReference type="ChEBI" id="CHEBI:57453"/>
    </ligand>
</feature>
<feature type="domain" description="Formyl transferase C-terminal" evidence="7">
    <location>
        <begin position="200"/>
        <end position="295"/>
    </location>
</feature>
<dbReference type="NCBIfam" id="TIGR00460">
    <property type="entry name" value="fmt"/>
    <property type="match status" value="1"/>
</dbReference>
<protein>
    <recommendedName>
        <fullName evidence="2 5">Methionyl-tRNA formyltransferase</fullName>
        <ecNumber evidence="2 5">2.1.2.9</ecNumber>
    </recommendedName>
</protein>
<dbReference type="InterPro" id="IPR036477">
    <property type="entry name" value="Formyl_transf_N_sf"/>
</dbReference>
<dbReference type="EC" id="2.1.2.9" evidence="2 5"/>
<dbReference type="HAMAP" id="MF_00182">
    <property type="entry name" value="Formyl_trans"/>
    <property type="match status" value="1"/>
</dbReference>
<evidence type="ECO:0000256" key="2">
    <source>
        <dbReference type="ARBA" id="ARBA00012261"/>
    </source>
</evidence>
<dbReference type="PANTHER" id="PTHR11138">
    <property type="entry name" value="METHIONYL-TRNA FORMYLTRANSFERASE"/>
    <property type="match status" value="1"/>
</dbReference>
<dbReference type="PROSITE" id="PS00373">
    <property type="entry name" value="GART"/>
    <property type="match status" value="1"/>
</dbReference>
<dbReference type="CDD" id="cd08646">
    <property type="entry name" value="FMT_core_Met-tRNA-FMT_N"/>
    <property type="match status" value="1"/>
</dbReference>
<evidence type="ECO:0000256" key="1">
    <source>
        <dbReference type="ARBA" id="ARBA00010699"/>
    </source>
</evidence>
<dbReference type="InterPro" id="IPR005794">
    <property type="entry name" value="Fmt"/>
</dbReference>
<keyword evidence="9" id="KW-1185">Reference proteome</keyword>
<dbReference type="EMBL" id="JBHRTN010000010">
    <property type="protein sequence ID" value="MFC3125803.1"/>
    <property type="molecule type" value="Genomic_DNA"/>
</dbReference>
<dbReference type="SUPFAM" id="SSF53328">
    <property type="entry name" value="Formyltransferase"/>
    <property type="match status" value="1"/>
</dbReference>
<comment type="caution">
    <text evidence="8">The sequence shown here is derived from an EMBL/GenBank/DDBJ whole genome shotgun (WGS) entry which is preliminary data.</text>
</comment>
<dbReference type="InterPro" id="IPR041711">
    <property type="entry name" value="Met-tRNA-FMT_N"/>
</dbReference>
<reference evidence="9" key="1">
    <citation type="journal article" date="2019" name="Int. J. Syst. Evol. Microbiol.">
        <title>The Global Catalogue of Microorganisms (GCM) 10K type strain sequencing project: providing services to taxonomists for standard genome sequencing and annotation.</title>
        <authorList>
            <consortium name="The Broad Institute Genomics Platform"/>
            <consortium name="The Broad Institute Genome Sequencing Center for Infectious Disease"/>
            <person name="Wu L."/>
            <person name="Ma J."/>
        </authorList>
    </citation>
    <scope>NUCLEOTIDE SEQUENCE [LARGE SCALE GENOMIC DNA]</scope>
    <source>
        <strain evidence="9">KCTC 52094</strain>
    </source>
</reference>
<name>A0ABV7G1P7_9PROT</name>
<dbReference type="RefSeq" id="WP_379596722.1">
    <property type="nucleotide sequence ID" value="NZ_JBHRTN010000010.1"/>
</dbReference>
<comment type="similarity">
    <text evidence="1 5">Belongs to the Fmt family.</text>
</comment>
<organism evidence="8 9">
    <name type="scientific">Teichococcus globiformis</name>
    <dbReference type="NCBI Taxonomy" id="2307229"/>
    <lineage>
        <taxon>Bacteria</taxon>
        <taxon>Pseudomonadati</taxon>
        <taxon>Pseudomonadota</taxon>
        <taxon>Alphaproteobacteria</taxon>
        <taxon>Acetobacterales</taxon>
        <taxon>Roseomonadaceae</taxon>
        <taxon>Roseomonas</taxon>
    </lineage>
</organism>
<evidence type="ECO:0000256" key="5">
    <source>
        <dbReference type="HAMAP-Rule" id="MF_00182"/>
    </source>
</evidence>
<comment type="catalytic activity">
    <reaction evidence="5">
        <text>L-methionyl-tRNA(fMet) + (6R)-10-formyltetrahydrofolate = N-formyl-L-methionyl-tRNA(fMet) + (6S)-5,6,7,8-tetrahydrofolate + H(+)</text>
        <dbReference type="Rhea" id="RHEA:24380"/>
        <dbReference type="Rhea" id="RHEA-COMP:9952"/>
        <dbReference type="Rhea" id="RHEA-COMP:9953"/>
        <dbReference type="ChEBI" id="CHEBI:15378"/>
        <dbReference type="ChEBI" id="CHEBI:57453"/>
        <dbReference type="ChEBI" id="CHEBI:78530"/>
        <dbReference type="ChEBI" id="CHEBI:78844"/>
        <dbReference type="ChEBI" id="CHEBI:195366"/>
        <dbReference type="EC" id="2.1.2.9"/>
    </reaction>
</comment>
<dbReference type="InterPro" id="IPR002376">
    <property type="entry name" value="Formyl_transf_N"/>
</dbReference>
<dbReference type="InterPro" id="IPR044135">
    <property type="entry name" value="Met-tRNA-FMT_C"/>
</dbReference>
<dbReference type="Pfam" id="PF02911">
    <property type="entry name" value="Formyl_trans_C"/>
    <property type="match status" value="1"/>
</dbReference>
<dbReference type="InterPro" id="IPR005793">
    <property type="entry name" value="Formyl_trans_C"/>
</dbReference>
<evidence type="ECO:0000313" key="8">
    <source>
        <dbReference type="EMBL" id="MFC3125803.1"/>
    </source>
</evidence>
<evidence type="ECO:0000256" key="4">
    <source>
        <dbReference type="ARBA" id="ARBA00022917"/>
    </source>
</evidence>
<evidence type="ECO:0000259" key="6">
    <source>
        <dbReference type="Pfam" id="PF00551"/>
    </source>
</evidence>
<dbReference type="CDD" id="cd08704">
    <property type="entry name" value="Met_tRNA_FMT_C"/>
    <property type="match status" value="1"/>
</dbReference>
<dbReference type="GO" id="GO:0004479">
    <property type="term" value="F:methionyl-tRNA formyltransferase activity"/>
    <property type="evidence" value="ECO:0007669"/>
    <property type="project" value="UniProtKB-EC"/>
</dbReference>
<keyword evidence="3 5" id="KW-0808">Transferase</keyword>
<accession>A0ABV7G1P7</accession>
<keyword evidence="4 5" id="KW-0648">Protein biosynthesis</keyword>
<dbReference type="InterPro" id="IPR001555">
    <property type="entry name" value="GART_AS"/>
</dbReference>
<evidence type="ECO:0000313" key="9">
    <source>
        <dbReference type="Proteomes" id="UP001595593"/>
    </source>
</evidence>
<evidence type="ECO:0000256" key="3">
    <source>
        <dbReference type="ARBA" id="ARBA00022679"/>
    </source>
</evidence>
<dbReference type="InterPro" id="IPR011034">
    <property type="entry name" value="Formyl_transferase-like_C_sf"/>
</dbReference>
<comment type="function">
    <text evidence="5">Attaches a formyl group to the free amino group of methionyl-tRNA(fMet). The formyl group appears to play a dual role in the initiator identity of N-formylmethionyl-tRNA by promoting its recognition by IF2 and preventing the misappropriation of this tRNA by the elongation apparatus.</text>
</comment>
<dbReference type="PANTHER" id="PTHR11138:SF5">
    <property type="entry name" value="METHIONYL-TRNA FORMYLTRANSFERASE, MITOCHONDRIAL"/>
    <property type="match status" value="1"/>
</dbReference>
<proteinExistence type="inferred from homology"/>
<gene>
    <name evidence="5 8" type="primary">fmt</name>
    <name evidence="8" type="ORF">ACFOD4_12075</name>
</gene>
<dbReference type="SUPFAM" id="SSF50486">
    <property type="entry name" value="FMT C-terminal domain-like"/>
    <property type="match status" value="1"/>
</dbReference>
<dbReference type="Gene3D" id="3.40.50.12230">
    <property type="match status" value="1"/>
</dbReference>
<evidence type="ECO:0000259" key="7">
    <source>
        <dbReference type="Pfam" id="PF02911"/>
    </source>
</evidence>
<sequence>MRLAFMGSPDFAVPALKALCDAGHEVCCVYTQPPKPVGRGQKTACSPVHRVAQELGLTVRTPHRLRTDESEHAHFRDLELDAAVVAAYGLILPQEMLSAPRRGCLNIHASLLPRWRGAAPIQAAIIAGDAETGITIMQMDEGLDTGAMLCSAPIPIGPDATTSSLHDALAQLGSKLILDALATSPDPRPQPEQGATYASKLSKADGLLDWCLPADLLHRRIRALNPWPGTYFMHQGTMIRVTAALPGEMESGAAPGTVLDNLPRIACGSGTLTLLRLGRPGKAITEASAFVRGYNLQPGSVVS</sequence>
<feature type="domain" description="Formyl transferase N-terminal" evidence="6">
    <location>
        <begin position="1"/>
        <end position="181"/>
    </location>
</feature>
<dbReference type="Proteomes" id="UP001595593">
    <property type="component" value="Unassembled WGS sequence"/>
</dbReference>